<organism evidence="2">
    <name type="scientific">uncultured Anaerotruncus sp</name>
    <dbReference type="NCBI Taxonomy" id="905011"/>
    <lineage>
        <taxon>Bacteria</taxon>
        <taxon>Bacillati</taxon>
        <taxon>Bacillota</taxon>
        <taxon>Clostridia</taxon>
        <taxon>Eubacteriales</taxon>
        <taxon>Oscillospiraceae</taxon>
        <taxon>Anaerotruncus</taxon>
        <taxon>environmental samples</taxon>
    </lineage>
</organism>
<sequence length="108" mass="12274">MNVYQCPAGPLSEEQEEILAQGESLRVERIVSTGQVSPPSFWYDQEEDEWLVLLRGEGRVAYPDGKEDRLLPGDTLFLPAHRKHRVSYTSAQPPAVWLCVFGRMEGKK</sequence>
<dbReference type="InterPro" id="IPR014710">
    <property type="entry name" value="RmlC-like_jellyroll"/>
</dbReference>
<dbReference type="CDD" id="cd06981">
    <property type="entry name" value="cupin_reut_a1446"/>
    <property type="match status" value="1"/>
</dbReference>
<feature type="domain" description="Cupin type-2" evidence="1">
    <location>
        <begin position="32"/>
        <end position="101"/>
    </location>
</feature>
<dbReference type="AlphaFoldDB" id="A0A6N2U3A2"/>
<proteinExistence type="predicted"/>
<dbReference type="EMBL" id="CACRSL010000003">
    <property type="protein sequence ID" value="VYT12974.1"/>
    <property type="molecule type" value="Genomic_DNA"/>
</dbReference>
<accession>A0A6N2U3A2</accession>
<dbReference type="InterPro" id="IPR011051">
    <property type="entry name" value="RmlC_Cupin_sf"/>
</dbReference>
<name>A0A6N2U3A2_9FIRM</name>
<dbReference type="InterPro" id="IPR013096">
    <property type="entry name" value="Cupin_2"/>
</dbReference>
<evidence type="ECO:0000259" key="1">
    <source>
        <dbReference type="Pfam" id="PF07883"/>
    </source>
</evidence>
<protein>
    <submittedName>
        <fullName evidence="2">Cupin domain protein</fullName>
    </submittedName>
</protein>
<gene>
    <name evidence="2" type="ORF">AULFYP135_01760</name>
</gene>
<reference evidence="2" key="1">
    <citation type="submission" date="2019-11" db="EMBL/GenBank/DDBJ databases">
        <authorList>
            <person name="Feng L."/>
        </authorList>
    </citation>
    <scope>NUCLEOTIDE SEQUENCE</scope>
    <source>
        <strain evidence="2">AundefinedLFYP135</strain>
    </source>
</reference>
<dbReference type="Pfam" id="PF07883">
    <property type="entry name" value="Cupin_2"/>
    <property type="match status" value="1"/>
</dbReference>
<dbReference type="SUPFAM" id="SSF51182">
    <property type="entry name" value="RmlC-like cupins"/>
    <property type="match status" value="1"/>
</dbReference>
<evidence type="ECO:0000313" key="2">
    <source>
        <dbReference type="EMBL" id="VYT12974.1"/>
    </source>
</evidence>
<dbReference type="Gene3D" id="2.60.120.10">
    <property type="entry name" value="Jelly Rolls"/>
    <property type="match status" value="1"/>
</dbReference>